<feature type="non-terminal residue" evidence="2">
    <location>
        <position position="1"/>
    </location>
</feature>
<feature type="compositionally biased region" description="Low complexity" evidence="1">
    <location>
        <begin position="166"/>
        <end position="175"/>
    </location>
</feature>
<protein>
    <submittedName>
        <fullName evidence="2">Putative membrane protein</fullName>
    </submittedName>
</protein>
<organism evidence="2">
    <name type="scientific">uncultured Blastococcus sp</name>
    <dbReference type="NCBI Taxonomy" id="217144"/>
    <lineage>
        <taxon>Bacteria</taxon>
        <taxon>Bacillati</taxon>
        <taxon>Actinomycetota</taxon>
        <taxon>Actinomycetes</taxon>
        <taxon>Geodermatophilales</taxon>
        <taxon>Geodermatophilaceae</taxon>
        <taxon>Blastococcus</taxon>
        <taxon>environmental samples</taxon>
    </lineage>
</organism>
<reference evidence="2" key="1">
    <citation type="submission" date="2020-02" db="EMBL/GenBank/DDBJ databases">
        <authorList>
            <person name="Meier V. D."/>
        </authorList>
    </citation>
    <scope>NUCLEOTIDE SEQUENCE</scope>
    <source>
        <strain evidence="2">AVDCRST_MAG52</strain>
    </source>
</reference>
<feature type="region of interest" description="Disordered" evidence="1">
    <location>
        <begin position="1"/>
        <end position="80"/>
    </location>
</feature>
<evidence type="ECO:0000256" key="1">
    <source>
        <dbReference type="SAM" id="MobiDB-lite"/>
    </source>
</evidence>
<accession>A0A6J4HV62</accession>
<evidence type="ECO:0000313" key="2">
    <source>
        <dbReference type="EMBL" id="CAA9233614.1"/>
    </source>
</evidence>
<gene>
    <name evidence="2" type="ORF">AVDCRST_MAG52-1282</name>
</gene>
<name>A0A6J4HV62_9ACTN</name>
<feature type="compositionally biased region" description="Basic residues" evidence="1">
    <location>
        <begin position="193"/>
        <end position="206"/>
    </location>
</feature>
<feature type="region of interest" description="Disordered" evidence="1">
    <location>
        <begin position="152"/>
        <end position="231"/>
    </location>
</feature>
<sequence length="231" mass="23958">GGSPGRRGGRHPHACPGPGAGHRRGHRTESAGARTARSRDPELLRTPAAPGRGGQPVPLRRRRPGAGPRRPAGGADRARAVVGAGRGLPARAGLAGPARLLVDGGLAGHRGRPRRTADLTAEAVLRPGAPAHGGRRCAVRVAELPERALLGHRHPGHRRAGPAVAVGQRPRPAVVGRRRRRPGGAGRADPHVARRALPVRRRRRVVARAGVDPRDGAAVRGPARWPGGAPV</sequence>
<dbReference type="EMBL" id="CADCTN010000079">
    <property type="protein sequence ID" value="CAA9233614.1"/>
    <property type="molecule type" value="Genomic_DNA"/>
</dbReference>
<feature type="compositionally biased region" description="Low complexity" evidence="1">
    <location>
        <begin position="65"/>
        <end position="80"/>
    </location>
</feature>
<dbReference type="AlphaFoldDB" id="A0A6J4HV62"/>
<proteinExistence type="predicted"/>
<feature type="non-terminal residue" evidence="2">
    <location>
        <position position="231"/>
    </location>
</feature>